<proteinExistence type="predicted"/>
<organism evidence="1 3">
    <name type="scientific">Rhynchophorus ferrugineus</name>
    <name type="common">Red palm weevil</name>
    <name type="synonym">Curculio ferrugineus</name>
    <dbReference type="NCBI Taxonomy" id="354439"/>
    <lineage>
        <taxon>Eukaryota</taxon>
        <taxon>Metazoa</taxon>
        <taxon>Ecdysozoa</taxon>
        <taxon>Arthropoda</taxon>
        <taxon>Hexapoda</taxon>
        <taxon>Insecta</taxon>
        <taxon>Pterygota</taxon>
        <taxon>Neoptera</taxon>
        <taxon>Endopterygota</taxon>
        <taxon>Coleoptera</taxon>
        <taxon>Polyphaga</taxon>
        <taxon>Cucujiformia</taxon>
        <taxon>Curculionidae</taxon>
        <taxon>Dryophthorinae</taxon>
        <taxon>Rhynchophorus</taxon>
    </lineage>
</organism>
<protein>
    <submittedName>
        <fullName evidence="1">Uncharacterized protein</fullName>
    </submittedName>
</protein>
<gene>
    <name evidence="2" type="ORF">GWI33_022962</name>
    <name evidence="1" type="ORF">GWI33_022963</name>
</gene>
<reference evidence="1" key="1">
    <citation type="submission" date="2020-08" db="EMBL/GenBank/DDBJ databases">
        <title>Genome sequencing and assembly of the red palm weevil Rhynchophorus ferrugineus.</title>
        <authorList>
            <person name="Dias G.B."/>
            <person name="Bergman C.M."/>
            <person name="Manee M."/>
        </authorList>
    </citation>
    <scope>NUCLEOTIDE SEQUENCE</scope>
    <source>
        <strain evidence="1">AA-2017</strain>
        <tissue evidence="1">Whole larva</tissue>
    </source>
</reference>
<keyword evidence="3" id="KW-1185">Reference proteome</keyword>
<evidence type="ECO:0000313" key="3">
    <source>
        <dbReference type="Proteomes" id="UP000625711"/>
    </source>
</evidence>
<name>A0A834HRN7_RHYFE</name>
<dbReference type="EMBL" id="JAACXV010016534">
    <property type="protein sequence ID" value="KAF7264606.1"/>
    <property type="molecule type" value="Genomic_DNA"/>
</dbReference>
<feature type="non-terminal residue" evidence="1">
    <location>
        <position position="1"/>
    </location>
</feature>
<comment type="caution">
    <text evidence="1">The sequence shown here is derived from an EMBL/GenBank/DDBJ whole genome shotgun (WGS) entry which is preliminary data.</text>
</comment>
<evidence type="ECO:0000313" key="1">
    <source>
        <dbReference type="EMBL" id="KAF7264606.1"/>
    </source>
</evidence>
<dbReference type="EMBL" id="JAACXV010016533">
    <property type="protein sequence ID" value="KAF7264607.1"/>
    <property type="molecule type" value="Genomic_DNA"/>
</dbReference>
<dbReference type="Proteomes" id="UP000625711">
    <property type="component" value="Unassembled WGS sequence"/>
</dbReference>
<accession>A0A834HRN7</accession>
<sequence>DRLNRRITVDIFNTVHETKTACVPLKVTLTGHPTFCSRPSSSNKTYTQTQTGDVPFERRFAYLREKKKAGQRQLRAIISAPSSIRCSDFAGCAAAAAGNLPEVRRSLERETVPETWRIPLPTTILIKNRLARKKTGRSLGRKS</sequence>
<dbReference type="AlphaFoldDB" id="A0A834HRN7"/>
<evidence type="ECO:0000313" key="2">
    <source>
        <dbReference type="EMBL" id="KAF7264607.1"/>
    </source>
</evidence>